<evidence type="ECO:0000259" key="8">
    <source>
        <dbReference type="Pfam" id="PF23892"/>
    </source>
</evidence>
<dbReference type="AlphaFoldDB" id="A0A6C1BAY2"/>
<evidence type="ECO:0000259" key="9">
    <source>
        <dbReference type="Pfam" id="PF23914"/>
    </source>
</evidence>
<evidence type="ECO:0000256" key="7">
    <source>
        <dbReference type="SAM" id="Phobius"/>
    </source>
</evidence>
<dbReference type="NCBIfam" id="TIGR03142">
    <property type="entry name" value="cytochro_ccmI"/>
    <property type="match status" value="1"/>
</dbReference>
<feature type="domain" description="Cytochrome c-type biogenesis protein H Ig-like" evidence="8">
    <location>
        <begin position="306"/>
        <end position="405"/>
    </location>
</feature>
<dbReference type="PANTHER" id="PTHR47870">
    <property type="entry name" value="CYTOCHROME C-TYPE BIOGENESIS PROTEIN CCMH"/>
    <property type="match status" value="1"/>
</dbReference>
<dbReference type="Pfam" id="PF23892">
    <property type="entry name" value="Ig_CycH"/>
    <property type="match status" value="2"/>
</dbReference>
<dbReference type="SMART" id="SM00028">
    <property type="entry name" value="TPR"/>
    <property type="match status" value="2"/>
</dbReference>
<evidence type="ECO:0000256" key="2">
    <source>
        <dbReference type="ARBA" id="ARBA00022737"/>
    </source>
</evidence>
<protein>
    <submittedName>
        <fullName evidence="10">C-type cytochrome biogenesis protein CcmI</fullName>
    </submittedName>
</protein>
<evidence type="ECO:0000313" key="10">
    <source>
        <dbReference type="EMBL" id="QID19434.1"/>
    </source>
</evidence>
<dbReference type="GO" id="GO:0017004">
    <property type="term" value="P:cytochrome complex assembly"/>
    <property type="evidence" value="ECO:0007669"/>
    <property type="project" value="UniProtKB-KW"/>
</dbReference>
<evidence type="ECO:0000256" key="4">
    <source>
        <dbReference type="ARBA" id="ARBA00022803"/>
    </source>
</evidence>
<keyword evidence="6" id="KW-0175">Coiled coil</keyword>
<dbReference type="Proteomes" id="UP000501991">
    <property type="component" value="Chromosome"/>
</dbReference>
<evidence type="ECO:0000313" key="11">
    <source>
        <dbReference type="Proteomes" id="UP000501991"/>
    </source>
</evidence>
<dbReference type="RefSeq" id="WP_173768034.1">
    <property type="nucleotide sequence ID" value="NZ_CP048836.1"/>
</dbReference>
<sequence>MTVFIVIAALLVVGALVLLVPPLFGFGVRRLAEQDVGAYQARSALAVLREQLADLDAELAAERISEDQYQRTREELERRALDEGQAESAALAARPARAWALALVVLVPLVAALVYLQTGSLAGLDPAKTAVPEGGQQITQEQVEQMVANLAERLKSEPDNAEGWFMLARSYNALGRFDEAATAYATLAKLVPDEAQVYADWADALAASKGRNLAGEPEQLIDKALALDPNNVKAIALKGSAAFQQGDYAQASSVWERILTLLPPDNELAQSIRQGIAEARQRGHLPPLAAVPAPAAGGGAGVTLSGELSLAPELAGKVSADDTLFVFVRPVGGGMPFAILRHTVADLPLKFDFKGVPSMAGNRPIPAQVVIGARISKSGNASAGAGDVEAAPLTVKPDAAGVKLVLNQELGGAAAGAAPAPMAAAGGISLSGELSLAPELAQKAAPNDVVFIFVRPVNGGMPFAVLRHTVADLPLKFDFNGVPSMAGNRPIPAQVAIGARVSKSGRAGAAAGDLEAPSVTVKPDASGVNLVLKVERTS</sequence>
<feature type="domain" description="Cytochrome c-type biogenesis protein H TPR" evidence="9">
    <location>
        <begin position="131"/>
        <end position="267"/>
    </location>
</feature>
<reference evidence="10 11" key="1">
    <citation type="submission" date="2020-02" db="EMBL/GenBank/DDBJ databases">
        <title>Nitrogenibacter mangrovi gen. nov., sp. nov. isolated from mangrove sediment, a denitrifying betaproteobacterium.</title>
        <authorList>
            <person name="Liao H."/>
            <person name="Tian Y."/>
        </authorList>
    </citation>
    <scope>NUCLEOTIDE SEQUENCE [LARGE SCALE GENOMIC DNA]</scope>
    <source>
        <strain evidence="10 11">M9-3-2</strain>
    </source>
</reference>
<feature type="coiled-coil region" evidence="6">
    <location>
        <begin position="45"/>
        <end position="79"/>
    </location>
</feature>
<comment type="subcellular location">
    <subcellularLocation>
        <location evidence="1">Cell envelope</location>
    </subcellularLocation>
</comment>
<evidence type="ECO:0000256" key="3">
    <source>
        <dbReference type="ARBA" id="ARBA00022748"/>
    </source>
</evidence>
<evidence type="ECO:0000256" key="5">
    <source>
        <dbReference type="PROSITE-ProRule" id="PRU00339"/>
    </source>
</evidence>
<keyword evidence="7" id="KW-1133">Transmembrane helix</keyword>
<dbReference type="GO" id="GO:0005886">
    <property type="term" value="C:plasma membrane"/>
    <property type="evidence" value="ECO:0007669"/>
    <property type="project" value="TreeGrafter"/>
</dbReference>
<feature type="repeat" description="TPR" evidence="5">
    <location>
        <begin position="232"/>
        <end position="265"/>
    </location>
</feature>
<dbReference type="InterPro" id="IPR051263">
    <property type="entry name" value="C-type_cytochrome_biogenesis"/>
</dbReference>
<organism evidence="10 11">
    <name type="scientific">Nitrogeniibacter mangrovi</name>
    <dbReference type="NCBI Taxonomy" id="2016596"/>
    <lineage>
        <taxon>Bacteria</taxon>
        <taxon>Pseudomonadati</taxon>
        <taxon>Pseudomonadota</taxon>
        <taxon>Betaproteobacteria</taxon>
        <taxon>Rhodocyclales</taxon>
        <taxon>Zoogloeaceae</taxon>
        <taxon>Nitrogeniibacter</taxon>
    </lineage>
</organism>
<dbReference type="InterPro" id="IPR056413">
    <property type="entry name" value="TPR_CcmH_CycH"/>
</dbReference>
<keyword evidence="7" id="KW-0472">Membrane</keyword>
<feature type="transmembrane region" description="Helical" evidence="7">
    <location>
        <begin position="98"/>
        <end position="116"/>
    </location>
</feature>
<dbReference type="PROSITE" id="PS50005">
    <property type="entry name" value="TPR"/>
    <property type="match status" value="2"/>
</dbReference>
<evidence type="ECO:0000256" key="6">
    <source>
        <dbReference type="SAM" id="Coils"/>
    </source>
</evidence>
<gene>
    <name evidence="10" type="primary">ccmI</name>
    <name evidence="10" type="ORF">G3580_18515</name>
</gene>
<dbReference type="SUPFAM" id="SSF48452">
    <property type="entry name" value="TPR-like"/>
    <property type="match status" value="1"/>
</dbReference>
<keyword evidence="3" id="KW-0201">Cytochrome c-type biogenesis</keyword>
<dbReference type="InterPro" id="IPR017560">
    <property type="entry name" value="Cyt_c_biogenesis_CcmI"/>
</dbReference>
<dbReference type="Gene3D" id="1.25.40.10">
    <property type="entry name" value="Tetratricopeptide repeat domain"/>
    <property type="match status" value="1"/>
</dbReference>
<keyword evidence="2" id="KW-0677">Repeat</keyword>
<proteinExistence type="predicted"/>
<dbReference type="InterPro" id="IPR011990">
    <property type="entry name" value="TPR-like_helical_dom_sf"/>
</dbReference>
<feature type="repeat" description="TPR" evidence="5">
    <location>
        <begin position="161"/>
        <end position="194"/>
    </location>
</feature>
<feature type="domain" description="Cytochrome c-type biogenesis protein H Ig-like" evidence="8">
    <location>
        <begin position="432"/>
        <end position="526"/>
    </location>
</feature>
<name>A0A6C1BAY2_9RHOO</name>
<dbReference type="EMBL" id="CP048836">
    <property type="protein sequence ID" value="QID19434.1"/>
    <property type="molecule type" value="Genomic_DNA"/>
</dbReference>
<keyword evidence="7" id="KW-0812">Transmembrane</keyword>
<evidence type="ECO:0000256" key="1">
    <source>
        <dbReference type="ARBA" id="ARBA00004196"/>
    </source>
</evidence>
<keyword evidence="4 5" id="KW-0802">TPR repeat</keyword>
<dbReference type="InterPro" id="IPR019734">
    <property type="entry name" value="TPR_rpt"/>
</dbReference>
<dbReference type="Pfam" id="PF23914">
    <property type="entry name" value="TPR_CcmH_CycH"/>
    <property type="match status" value="1"/>
</dbReference>
<keyword evidence="11" id="KW-1185">Reference proteome</keyword>
<dbReference type="InterPro" id="IPR056412">
    <property type="entry name" value="Ig_CycH"/>
</dbReference>
<accession>A0A6C1BAY2</accession>
<dbReference type="GO" id="GO:0030313">
    <property type="term" value="C:cell envelope"/>
    <property type="evidence" value="ECO:0007669"/>
    <property type="project" value="UniProtKB-SubCell"/>
</dbReference>
<dbReference type="KEGG" id="azq:G3580_18515"/>
<dbReference type="PANTHER" id="PTHR47870:SF4">
    <property type="entry name" value="CYTOCHROME C-TYPE BIOGENESIS PROTEIN CYCH"/>
    <property type="match status" value="1"/>
</dbReference>